<comment type="caution">
    <text evidence="2">The sequence shown here is derived from an EMBL/GenBank/DDBJ whole genome shotgun (WGS) entry which is preliminary data.</text>
</comment>
<gene>
    <name evidence="1" type="ORF">LITE_LOCUS7065</name>
    <name evidence="2" type="ORF">LITE_LOCUS7095</name>
</gene>
<dbReference type="AlphaFoldDB" id="A0AAV0I2T4"/>
<proteinExistence type="predicted"/>
<dbReference type="Proteomes" id="UP001154282">
    <property type="component" value="Unassembled WGS sequence"/>
</dbReference>
<evidence type="ECO:0000313" key="1">
    <source>
        <dbReference type="EMBL" id="CAI0391227.1"/>
    </source>
</evidence>
<sequence>MDSHPLLDAIKLKIVGYNDALYQDTVKRVRADLFNLCKKVILDEAIEAVKQRGLDPDRSHFRSAPEPEMLSEGLRFAGKVVTEMVKRGTVSQRFKDRFVGDYRRFMIRNNDQFAIFQREFNGLHTYLQGEPIFDAEGTNFTFEPTLTSCDALLTRAMSEDYKALVNSLTYLRHAIERGDVPRMVTKSQAVKDVADEMSREFTTLGRLTGIMG</sequence>
<protein>
    <submittedName>
        <fullName evidence="2">Uncharacterized protein</fullName>
    </submittedName>
</protein>
<evidence type="ECO:0000313" key="3">
    <source>
        <dbReference type="Proteomes" id="UP001154282"/>
    </source>
</evidence>
<dbReference type="EMBL" id="CAMGYJ010000003">
    <property type="protein sequence ID" value="CAI0391227.1"/>
    <property type="molecule type" value="Genomic_DNA"/>
</dbReference>
<keyword evidence="3" id="KW-1185">Reference proteome</keyword>
<dbReference type="EMBL" id="CAMGYJ010000003">
    <property type="protein sequence ID" value="CAI0391267.1"/>
    <property type="molecule type" value="Genomic_DNA"/>
</dbReference>
<reference evidence="2" key="1">
    <citation type="submission" date="2022-08" db="EMBL/GenBank/DDBJ databases">
        <authorList>
            <person name="Gutierrez-Valencia J."/>
        </authorList>
    </citation>
    <scope>NUCLEOTIDE SEQUENCE</scope>
</reference>
<organism evidence="2 3">
    <name type="scientific">Linum tenue</name>
    <dbReference type="NCBI Taxonomy" id="586396"/>
    <lineage>
        <taxon>Eukaryota</taxon>
        <taxon>Viridiplantae</taxon>
        <taxon>Streptophyta</taxon>
        <taxon>Embryophyta</taxon>
        <taxon>Tracheophyta</taxon>
        <taxon>Spermatophyta</taxon>
        <taxon>Magnoliopsida</taxon>
        <taxon>eudicotyledons</taxon>
        <taxon>Gunneridae</taxon>
        <taxon>Pentapetalae</taxon>
        <taxon>rosids</taxon>
        <taxon>fabids</taxon>
        <taxon>Malpighiales</taxon>
        <taxon>Linaceae</taxon>
        <taxon>Linum</taxon>
    </lineage>
</organism>
<evidence type="ECO:0000313" key="2">
    <source>
        <dbReference type="EMBL" id="CAI0391267.1"/>
    </source>
</evidence>
<name>A0AAV0I2T4_9ROSI</name>
<accession>A0AAV0I2T4</accession>